<dbReference type="GeneID" id="25363942"/>
<sequence length="321" mass="33240">MFSKYQQIVPLMALFSAVQAQYPPFSLCTAAGCDDCPQTVTSGGTGYPQCVVYDSETVFASGDFAAAASGGYTVFFDIAQPNEHCATIVKSPADTSVQGCGTTIGTFQNAACVSLNLKETFMVQFCCGSGDCSAAGVSVPGGLKRDLVYRIPSAEAGGLSAAMLMFQNGTVIPPAKAGPLPLDTGLLKRADCSYTADGEPYTRPADNTQVVSVKSATGPANLEVSKSRTQEWSTSISAGVDIFEIVSASVGFEFSKSVTDSDSFTFPVPSGQTGRVGFTANLRCTKGTISCSDGSSYYGETCSPIKTSGEIDGTYAIIVSA</sequence>
<dbReference type="AlphaFoldDB" id="A0A074YM85"/>
<name>A0A074YM85_AURSE</name>
<gene>
    <name evidence="2" type="ORF">AUEXF2481DRAFT_29316</name>
</gene>
<dbReference type="OMA" id="HTENAEC"/>
<organism evidence="2 3">
    <name type="scientific">Aureobasidium subglaciale (strain EXF-2481)</name>
    <name type="common">Aureobasidium pullulans var. subglaciale</name>
    <dbReference type="NCBI Taxonomy" id="1043005"/>
    <lineage>
        <taxon>Eukaryota</taxon>
        <taxon>Fungi</taxon>
        <taxon>Dikarya</taxon>
        <taxon>Ascomycota</taxon>
        <taxon>Pezizomycotina</taxon>
        <taxon>Dothideomycetes</taxon>
        <taxon>Dothideomycetidae</taxon>
        <taxon>Dothideales</taxon>
        <taxon>Saccotheciaceae</taxon>
        <taxon>Aureobasidium</taxon>
    </lineage>
</organism>
<evidence type="ECO:0000313" key="3">
    <source>
        <dbReference type="Proteomes" id="UP000030641"/>
    </source>
</evidence>
<dbReference type="Pfam" id="PF19535">
    <property type="entry name" value="DUF6060"/>
    <property type="match status" value="1"/>
</dbReference>
<dbReference type="Proteomes" id="UP000030641">
    <property type="component" value="Unassembled WGS sequence"/>
</dbReference>
<reference evidence="2 3" key="1">
    <citation type="journal article" date="2014" name="BMC Genomics">
        <title>Genome sequencing of four Aureobasidium pullulans varieties: biotechnological potential, stress tolerance, and description of new species.</title>
        <authorList>
            <person name="Gostin Ar C."/>
            <person name="Ohm R.A."/>
            <person name="Kogej T."/>
            <person name="Sonjak S."/>
            <person name="Turk M."/>
            <person name="Zajc J."/>
            <person name="Zalar P."/>
            <person name="Grube M."/>
            <person name="Sun H."/>
            <person name="Han J."/>
            <person name="Sharma A."/>
            <person name="Chiniquy J."/>
            <person name="Ngan C.Y."/>
            <person name="Lipzen A."/>
            <person name="Barry K."/>
            <person name="Grigoriev I.V."/>
            <person name="Gunde-Cimerman N."/>
        </authorList>
    </citation>
    <scope>NUCLEOTIDE SEQUENCE [LARGE SCALE GENOMIC DNA]</scope>
    <source>
        <strain evidence="2 3">EXF-2481</strain>
    </source>
</reference>
<evidence type="ECO:0000313" key="2">
    <source>
        <dbReference type="EMBL" id="KEQ95222.1"/>
    </source>
</evidence>
<keyword evidence="1" id="KW-0732">Signal</keyword>
<evidence type="ECO:0000256" key="1">
    <source>
        <dbReference type="SAM" id="SignalP"/>
    </source>
</evidence>
<dbReference type="EMBL" id="KL584759">
    <property type="protein sequence ID" value="KEQ95222.1"/>
    <property type="molecule type" value="Genomic_DNA"/>
</dbReference>
<keyword evidence="3" id="KW-1185">Reference proteome</keyword>
<dbReference type="RefSeq" id="XP_013343774.1">
    <property type="nucleotide sequence ID" value="XM_013488320.1"/>
</dbReference>
<dbReference type="OrthoDB" id="3634414at2759"/>
<feature type="signal peptide" evidence="1">
    <location>
        <begin position="1"/>
        <end position="20"/>
    </location>
</feature>
<dbReference type="HOGENOM" id="CLU_074414_0_0_1"/>
<accession>A0A074YM85</accession>
<protein>
    <submittedName>
        <fullName evidence="2">Uncharacterized protein</fullName>
    </submittedName>
</protein>
<feature type="chain" id="PRO_5001703442" evidence="1">
    <location>
        <begin position="21"/>
        <end position="321"/>
    </location>
</feature>
<dbReference type="PROSITE" id="PS51257">
    <property type="entry name" value="PROKAR_LIPOPROTEIN"/>
    <property type="match status" value="1"/>
</dbReference>
<proteinExistence type="predicted"/>
<dbReference type="InterPro" id="IPR045702">
    <property type="entry name" value="DUF6060"/>
</dbReference>
<dbReference type="InParanoid" id="A0A074YM85"/>